<dbReference type="GO" id="GO:0000287">
    <property type="term" value="F:magnesium ion binding"/>
    <property type="evidence" value="ECO:0007669"/>
    <property type="project" value="InterPro"/>
</dbReference>
<dbReference type="InterPro" id="IPR015867">
    <property type="entry name" value="N-reg_PII/ATP_PRibTrfase_C"/>
</dbReference>
<gene>
    <name evidence="18" type="primary">hisG</name>
    <name evidence="18" type="ORF">GH723_18080</name>
</gene>
<dbReference type="InterPro" id="IPR001348">
    <property type="entry name" value="ATP_PRibTrfase_HisG"/>
</dbReference>
<evidence type="ECO:0000256" key="11">
    <source>
        <dbReference type="ARBA" id="ARBA00022840"/>
    </source>
</evidence>
<dbReference type="Gene3D" id="3.40.190.10">
    <property type="entry name" value="Periplasmic binding protein-like II"/>
    <property type="match status" value="2"/>
</dbReference>
<reference evidence="18 19" key="1">
    <citation type="submission" date="2019-11" db="EMBL/GenBank/DDBJ databases">
        <authorList>
            <person name="He Y."/>
        </authorList>
    </citation>
    <scope>NUCLEOTIDE SEQUENCE [LARGE SCALE GENOMIC DNA]</scope>
    <source>
        <strain evidence="18 19">SCSIO 58843</strain>
    </source>
</reference>
<dbReference type="KEGG" id="atq:GH723_18080"/>
<evidence type="ECO:0000256" key="3">
    <source>
        <dbReference type="ARBA" id="ARBA00004667"/>
    </source>
</evidence>
<dbReference type="InterPro" id="IPR013820">
    <property type="entry name" value="ATP_PRibTrfase_cat"/>
</dbReference>
<feature type="domain" description="Histidine biosynthesis HisG C-terminal" evidence="17">
    <location>
        <begin position="204"/>
        <end position="274"/>
    </location>
</feature>
<name>A0A5Q2RPH2_9ACTN</name>
<dbReference type="GO" id="GO:0005737">
    <property type="term" value="C:cytoplasm"/>
    <property type="evidence" value="ECO:0007669"/>
    <property type="project" value="UniProtKB-SubCell"/>
</dbReference>
<keyword evidence="19" id="KW-1185">Reference proteome</keyword>
<keyword evidence="8 18" id="KW-0808">Transferase</keyword>
<sequence>MTTRVGLPSRGRLRDEVLRLLDHAGFTVSAFRGSDARATIEGVEFIEMRPRDAAAWLRAGRLTAAFISTDIALEYDLADWPAADLGFARSDLVLAARDDDPRREAADFAGGVVATHMPNVTERWFAARDIDVTVVPMGGALEGVCAAGMADAIVDLRETGASLARNRLRVVAEMERCQARFVRSDDSAGILTDLELRIGAALDARKRQYLLLHVPPDRLDALTELFHGLASPTVMPLAERDDLVAAHLVVERSDLWAKLGALRELGATGIVALPTDAVLP</sequence>
<proteinExistence type="predicted"/>
<comment type="pathway">
    <text evidence="3">Amino-acid biosynthesis; L-histidine biosynthesis; L-histidine from 5-phospho-alpha-D-ribose 1-diphosphate: step 1/9.</text>
</comment>
<dbReference type="UniPathway" id="UPA00031">
    <property type="reaction ID" value="UER00006"/>
</dbReference>
<dbReference type="GO" id="GO:0000105">
    <property type="term" value="P:L-histidine biosynthetic process"/>
    <property type="evidence" value="ECO:0007669"/>
    <property type="project" value="UniProtKB-UniRule"/>
</dbReference>
<evidence type="ECO:0000256" key="15">
    <source>
        <dbReference type="NCBIfam" id="TIGR00070"/>
    </source>
</evidence>
<dbReference type="PANTHER" id="PTHR21403">
    <property type="entry name" value="ATP PHOSPHORIBOSYLTRANSFERASE ATP-PRTASE"/>
    <property type="match status" value="1"/>
</dbReference>
<dbReference type="Pfam" id="PF01634">
    <property type="entry name" value="HisG"/>
    <property type="match status" value="1"/>
</dbReference>
<dbReference type="InterPro" id="IPR011322">
    <property type="entry name" value="N-reg_PII-like_a/b"/>
</dbReference>
<evidence type="ECO:0000256" key="5">
    <source>
        <dbReference type="ARBA" id="ARBA00022490"/>
    </source>
</evidence>
<dbReference type="RefSeq" id="WP_153760954.1">
    <property type="nucleotide sequence ID" value="NZ_CP045851.1"/>
</dbReference>
<comment type="catalytic activity">
    <reaction evidence="1">
        <text>1-(5-phospho-beta-D-ribosyl)-ATP + diphosphate = 5-phospho-alpha-D-ribose 1-diphosphate + ATP</text>
        <dbReference type="Rhea" id="RHEA:18473"/>
        <dbReference type="ChEBI" id="CHEBI:30616"/>
        <dbReference type="ChEBI" id="CHEBI:33019"/>
        <dbReference type="ChEBI" id="CHEBI:58017"/>
        <dbReference type="ChEBI" id="CHEBI:73183"/>
        <dbReference type="EC" id="2.4.2.17"/>
    </reaction>
</comment>
<keyword evidence="5" id="KW-0963">Cytoplasm</keyword>
<feature type="domain" description="ATP phosphoribosyltransferase catalytic" evidence="16">
    <location>
        <begin position="49"/>
        <end position="187"/>
    </location>
</feature>
<evidence type="ECO:0000256" key="2">
    <source>
        <dbReference type="ARBA" id="ARBA00004496"/>
    </source>
</evidence>
<keyword evidence="11" id="KW-0067">ATP-binding</keyword>
<comment type="function">
    <text evidence="14">Catalyzes the condensation of ATP and 5-phosphoribose 1-diphosphate to form N'-(5'-phosphoribosyl)-ATP (PR-ATP). Has a crucial role in the pathway because the rate of histidine biosynthesis seems to be controlled primarily by regulation of HisG enzymatic activity.</text>
</comment>
<keyword evidence="9" id="KW-0479">Metal-binding</keyword>
<evidence type="ECO:0000256" key="13">
    <source>
        <dbReference type="ARBA" id="ARBA00023102"/>
    </source>
</evidence>
<dbReference type="EC" id="2.4.2.17" evidence="4 15"/>
<evidence type="ECO:0000259" key="16">
    <source>
        <dbReference type="Pfam" id="PF01634"/>
    </source>
</evidence>
<evidence type="ECO:0000313" key="18">
    <source>
        <dbReference type="EMBL" id="QGG96852.1"/>
    </source>
</evidence>
<evidence type="ECO:0000256" key="8">
    <source>
        <dbReference type="ARBA" id="ARBA00022679"/>
    </source>
</evidence>
<protein>
    <recommendedName>
        <fullName evidence="4 15">ATP phosphoribosyltransferase</fullName>
        <ecNumber evidence="4 15">2.4.2.17</ecNumber>
    </recommendedName>
</protein>
<comment type="subcellular location">
    <subcellularLocation>
        <location evidence="2">Cytoplasm</location>
    </subcellularLocation>
</comment>
<dbReference type="Gene3D" id="3.30.70.120">
    <property type="match status" value="1"/>
</dbReference>
<evidence type="ECO:0000256" key="4">
    <source>
        <dbReference type="ARBA" id="ARBA00011946"/>
    </source>
</evidence>
<dbReference type="GO" id="GO:0005524">
    <property type="term" value="F:ATP binding"/>
    <property type="evidence" value="ECO:0007669"/>
    <property type="project" value="UniProtKB-KW"/>
</dbReference>
<evidence type="ECO:0000256" key="7">
    <source>
        <dbReference type="ARBA" id="ARBA00022676"/>
    </source>
</evidence>
<evidence type="ECO:0000256" key="1">
    <source>
        <dbReference type="ARBA" id="ARBA00000915"/>
    </source>
</evidence>
<evidence type="ECO:0000256" key="6">
    <source>
        <dbReference type="ARBA" id="ARBA00022605"/>
    </source>
</evidence>
<keyword evidence="12" id="KW-0460">Magnesium</keyword>
<dbReference type="NCBIfam" id="TIGR00070">
    <property type="entry name" value="hisG"/>
    <property type="match status" value="1"/>
</dbReference>
<dbReference type="SUPFAM" id="SSF54913">
    <property type="entry name" value="GlnB-like"/>
    <property type="match status" value="1"/>
</dbReference>
<accession>A0A5Q2RPH2</accession>
<evidence type="ECO:0000259" key="17">
    <source>
        <dbReference type="Pfam" id="PF08029"/>
    </source>
</evidence>
<dbReference type="SUPFAM" id="SSF53850">
    <property type="entry name" value="Periplasmic binding protein-like II"/>
    <property type="match status" value="1"/>
</dbReference>
<evidence type="ECO:0000256" key="10">
    <source>
        <dbReference type="ARBA" id="ARBA00022741"/>
    </source>
</evidence>
<dbReference type="PANTHER" id="PTHR21403:SF10">
    <property type="entry name" value="ATP PHOSPHORIBOSYLTRANSFERASE"/>
    <property type="match status" value="1"/>
</dbReference>
<dbReference type="InterPro" id="IPR013115">
    <property type="entry name" value="HisG_C"/>
</dbReference>
<dbReference type="AlphaFoldDB" id="A0A5Q2RPH2"/>
<keyword evidence="10" id="KW-0547">Nucleotide-binding</keyword>
<dbReference type="EMBL" id="CP045851">
    <property type="protein sequence ID" value="QGG96852.1"/>
    <property type="molecule type" value="Genomic_DNA"/>
</dbReference>
<organism evidence="18 19">
    <name type="scientific">Actinomarinicola tropica</name>
    <dbReference type="NCBI Taxonomy" id="2789776"/>
    <lineage>
        <taxon>Bacteria</taxon>
        <taxon>Bacillati</taxon>
        <taxon>Actinomycetota</taxon>
        <taxon>Acidimicrobiia</taxon>
        <taxon>Acidimicrobiales</taxon>
        <taxon>Iamiaceae</taxon>
        <taxon>Actinomarinicola</taxon>
    </lineage>
</organism>
<keyword evidence="6" id="KW-0028">Amino-acid biosynthesis</keyword>
<dbReference type="GO" id="GO:0003879">
    <property type="term" value="F:ATP phosphoribosyltransferase activity"/>
    <property type="evidence" value="ECO:0007669"/>
    <property type="project" value="UniProtKB-UniRule"/>
</dbReference>
<dbReference type="Proteomes" id="UP000334019">
    <property type="component" value="Chromosome"/>
</dbReference>
<dbReference type="Pfam" id="PF08029">
    <property type="entry name" value="HisG_C"/>
    <property type="match status" value="1"/>
</dbReference>
<evidence type="ECO:0000313" key="19">
    <source>
        <dbReference type="Proteomes" id="UP000334019"/>
    </source>
</evidence>
<keyword evidence="7 18" id="KW-0328">Glycosyltransferase</keyword>
<evidence type="ECO:0000256" key="14">
    <source>
        <dbReference type="ARBA" id="ARBA00024861"/>
    </source>
</evidence>
<evidence type="ECO:0000256" key="12">
    <source>
        <dbReference type="ARBA" id="ARBA00022842"/>
    </source>
</evidence>
<keyword evidence="13" id="KW-0368">Histidine biosynthesis</keyword>
<dbReference type="NCBIfam" id="TIGR03455">
    <property type="entry name" value="HisG_C-term"/>
    <property type="match status" value="1"/>
</dbReference>
<evidence type="ECO:0000256" key="9">
    <source>
        <dbReference type="ARBA" id="ARBA00022723"/>
    </source>
</evidence>